<feature type="transmembrane region" description="Helical" evidence="9">
    <location>
        <begin position="35"/>
        <end position="53"/>
    </location>
</feature>
<evidence type="ECO:0000259" key="10">
    <source>
        <dbReference type="PROSITE" id="PS50850"/>
    </source>
</evidence>
<dbReference type="InterPro" id="IPR005829">
    <property type="entry name" value="Sugar_transporter_CS"/>
</dbReference>
<evidence type="ECO:0000256" key="1">
    <source>
        <dbReference type="ARBA" id="ARBA00004141"/>
    </source>
</evidence>
<dbReference type="AlphaFoldDB" id="A0A6A6JWD6"/>
<dbReference type="GO" id="GO:0005351">
    <property type="term" value="F:carbohydrate:proton symporter activity"/>
    <property type="evidence" value="ECO:0007669"/>
    <property type="project" value="TreeGrafter"/>
</dbReference>
<dbReference type="PROSITE" id="PS00217">
    <property type="entry name" value="SUGAR_TRANSPORT_2"/>
    <property type="match status" value="1"/>
</dbReference>
<dbReference type="PANTHER" id="PTHR48022:SF20">
    <property type="entry name" value="MAJOR FACILITATOR SUPERFAMILY (MFS) PROFILE DOMAIN-CONTAINING PROTEIN-RELATED"/>
    <property type="match status" value="1"/>
</dbReference>
<comment type="similarity">
    <text evidence="2 7">Belongs to the major facilitator superfamily. Sugar transporter (TC 2.A.1.1) family.</text>
</comment>
<proteinExistence type="inferred from homology"/>
<keyword evidence="6 9" id="KW-0472">Membrane</keyword>
<evidence type="ECO:0000256" key="2">
    <source>
        <dbReference type="ARBA" id="ARBA00010992"/>
    </source>
</evidence>
<keyword evidence="4 9" id="KW-0812">Transmembrane</keyword>
<dbReference type="GeneID" id="54546628"/>
<evidence type="ECO:0000256" key="7">
    <source>
        <dbReference type="RuleBase" id="RU003346"/>
    </source>
</evidence>
<dbReference type="InterPro" id="IPR003663">
    <property type="entry name" value="Sugar/inositol_transpt"/>
</dbReference>
<dbReference type="InterPro" id="IPR005828">
    <property type="entry name" value="MFS_sugar_transport-like"/>
</dbReference>
<dbReference type="EMBL" id="ML986486">
    <property type="protein sequence ID" value="KAF2279379.1"/>
    <property type="molecule type" value="Genomic_DNA"/>
</dbReference>
<dbReference type="InterPro" id="IPR036259">
    <property type="entry name" value="MFS_trans_sf"/>
</dbReference>
<reference evidence="11" key="1">
    <citation type="journal article" date="2020" name="Stud. Mycol.">
        <title>101 Dothideomycetes genomes: a test case for predicting lifestyles and emergence of pathogens.</title>
        <authorList>
            <person name="Haridas S."/>
            <person name="Albert R."/>
            <person name="Binder M."/>
            <person name="Bloem J."/>
            <person name="Labutti K."/>
            <person name="Salamov A."/>
            <person name="Andreopoulos B."/>
            <person name="Baker S."/>
            <person name="Barry K."/>
            <person name="Bills G."/>
            <person name="Bluhm B."/>
            <person name="Cannon C."/>
            <person name="Castanera R."/>
            <person name="Culley D."/>
            <person name="Daum C."/>
            <person name="Ezra D."/>
            <person name="Gonzalez J."/>
            <person name="Henrissat B."/>
            <person name="Kuo A."/>
            <person name="Liang C."/>
            <person name="Lipzen A."/>
            <person name="Lutzoni F."/>
            <person name="Magnuson J."/>
            <person name="Mondo S."/>
            <person name="Nolan M."/>
            <person name="Ohm R."/>
            <person name="Pangilinan J."/>
            <person name="Park H.-J."/>
            <person name="Ramirez L."/>
            <person name="Alfaro M."/>
            <person name="Sun H."/>
            <person name="Tritt A."/>
            <person name="Yoshinaga Y."/>
            <person name="Zwiers L.-H."/>
            <person name="Turgeon B."/>
            <person name="Goodwin S."/>
            <person name="Spatafora J."/>
            <person name="Crous P."/>
            <person name="Grigoriev I."/>
        </authorList>
    </citation>
    <scope>NUCLEOTIDE SEQUENCE</scope>
    <source>
        <strain evidence="11">CBS 379.55</strain>
    </source>
</reference>
<feature type="compositionally biased region" description="Basic and acidic residues" evidence="8">
    <location>
        <begin position="574"/>
        <end position="594"/>
    </location>
</feature>
<sequence>MAPVGGSAADFEQAALARRKALSGASGPLALLKNLRVFGIACFACLGGLLYGYNQGVFSGVLTMTAFKQHMGDYIEPNADPSKLEWNASKQGWLVAILELGAWFGCMYSGFLAEILSRKFAILVNVAIFIIGVIVQCTAGVGNGHNAILGGRFVTGMGVGSLSMIVPMYNAEIAPPEVRGALVGLQQLSITLGIMISFWIDYGTNFIGGTGLGQSDTAWLLPLALQLAPAVLLGVGMLFMPFSPRWLVHHNREPEARRVLARLRGLSQDHELIELEFAEIKAQSLFEKKTLAENFPHLQDLSVGSVAKLQFVAIGSLFKTKAMFKRVIIATVTMFFQQWTGINAVLYYAPTIFKNLGLDSNAVSLLATGVVGIVMFIATFPAVMWVDKWGRKPTLVIGAIGMALCHFIIAVITAKNQDDWTHHRAAGWAAVVMVWLFVIHFGYSWGPCAWIVIAEVWPLSNRPYGIALGASSNWMNNFIVGQVTPDMLEHMTYGTYIFFGLLTFLGALFIFFVFPETKGLSLEEMDILFGSVGVAEREKERWAEVHAEVGLDDILARAGLSPQGSDAHVGAAQGEKEAEKTVVAEEQKESVSAA</sequence>
<evidence type="ECO:0000313" key="11">
    <source>
        <dbReference type="EMBL" id="KAF2279379.1"/>
    </source>
</evidence>
<dbReference type="SUPFAM" id="SSF103473">
    <property type="entry name" value="MFS general substrate transporter"/>
    <property type="match status" value="1"/>
</dbReference>
<comment type="subcellular location">
    <subcellularLocation>
        <location evidence="1">Membrane</location>
        <topology evidence="1">Multi-pass membrane protein</topology>
    </subcellularLocation>
</comment>
<dbReference type="InterPro" id="IPR020846">
    <property type="entry name" value="MFS_dom"/>
</dbReference>
<evidence type="ECO:0000256" key="3">
    <source>
        <dbReference type="ARBA" id="ARBA00022448"/>
    </source>
</evidence>
<feature type="transmembrane region" description="Helical" evidence="9">
    <location>
        <begin position="327"/>
        <end position="350"/>
    </location>
</feature>
<evidence type="ECO:0000256" key="9">
    <source>
        <dbReference type="SAM" id="Phobius"/>
    </source>
</evidence>
<dbReference type="GO" id="GO:0016020">
    <property type="term" value="C:membrane"/>
    <property type="evidence" value="ECO:0007669"/>
    <property type="project" value="UniProtKB-SubCell"/>
</dbReference>
<gene>
    <name evidence="11" type="ORF">EI97DRAFT_174407</name>
</gene>
<feature type="transmembrane region" description="Helical" evidence="9">
    <location>
        <begin position="426"/>
        <end position="452"/>
    </location>
</feature>
<evidence type="ECO:0000256" key="5">
    <source>
        <dbReference type="ARBA" id="ARBA00022989"/>
    </source>
</evidence>
<feature type="transmembrane region" description="Helical" evidence="9">
    <location>
        <begin position="395"/>
        <end position="414"/>
    </location>
</feature>
<dbReference type="PROSITE" id="PS00216">
    <property type="entry name" value="SUGAR_TRANSPORT_1"/>
    <property type="match status" value="1"/>
</dbReference>
<dbReference type="InterPro" id="IPR050360">
    <property type="entry name" value="MFS_Sugar_Transporters"/>
</dbReference>
<accession>A0A6A6JWD6</accession>
<feature type="region of interest" description="Disordered" evidence="8">
    <location>
        <begin position="562"/>
        <end position="594"/>
    </location>
</feature>
<feature type="domain" description="Major facilitator superfamily (MFS) profile" evidence="10">
    <location>
        <begin position="40"/>
        <end position="518"/>
    </location>
</feature>
<feature type="transmembrane region" description="Helical" evidence="9">
    <location>
        <begin position="181"/>
        <end position="200"/>
    </location>
</feature>
<dbReference type="PROSITE" id="PS50850">
    <property type="entry name" value="MFS"/>
    <property type="match status" value="1"/>
</dbReference>
<evidence type="ECO:0000313" key="12">
    <source>
        <dbReference type="Proteomes" id="UP000800097"/>
    </source>
</evidence>
<feature type="transmembrane region" description="Helical" evidence="9">
    <location>
        <begin position="120"/>
        <end position="141"/>
    </location>
</feature>
<dbReference type="Proteomes" id="UP000800097">
    <property type="component" value="Unassembled WGS sequence"/>
</dbReference>
<dbReference type="PRINTS" id="PR00171">
    <property type="entry name" value="SUGRTRNSPORT"/>
</dbReference>
<dbReference type="PANTHER" id="PTHR48022">
    <property type="entry name" value="PLASTIDIC GLUCOSE TRANSPORTER 4"/>
    <property type="match status" value="1"/>
</dbReference>
<evidence type="ECO:0000256" key="6">
    <source>
        <dbReference type="ARBA" id="ARBA00023136"/>
    </source>
</evidence>
<feature type="transmembrane region" description="Helical" evidence="9">
    <location>
        <begin position="362"/>
        <end position="383"/>
    </location>
</feature>
<keyword evidence="12" id="KW-1185">Reference proteome</keyword>
<dbReference type="NCBIfam" id="TIGR00879">
    <property type="entry name" value="SP"/>
    <property type="match status" value="1"/>
</dbReference>
<dbReference type="Pfam" id="PF00083">
    <property type="entry name" value="Sugar_tr"/>
    <property type="match status" value="1"/>
</dbReference>
<keyword evidence="3 7" id="KW-0813">Transport</keyword>
<dbReference type="OrthoDB" id="8120565at2759"/>
<feature type="transmembrane region" description="Helical" evidence="9">
    <location>
        <begin position="93"/>
        <end position="113"/>
    </location>
</feature>
<feature type="transmembrane region" description="Helical" evidence="9">
    <location>
        <begin position="220"/>
        <end position="242"/>
    </location>
</feature>
<protein>
    <submittedName>
        <fullName evidence="11">General substrate transporter</fullName>
    </submittedName>
</protein>
<evidence type="ECO:0000256" key="8">
    <source>
        <dbReference type="SAM" id="MobiDB-lite"/>
    </source>
</evidence>
<evidence type="ECO:0000256" key="4">
    <source>
        <dbReference type="ARBA" id="ARBA00022692"/>
    </source>
</evidence>
<keyword evidence="5 9" id="KW-1133">Transmembrane helix</keyword>
<organism evidence="11 12">
    <name type="scientific">Westerdykella ornata</name>
    <dbReference type="NCBI Taxonomy" id="318751"/>
    <lineage>
        <taxon>Eukaryota</taxon>
        <taxon>Fungi</taxon>
        <taxon>Dikarya</taxon>
        <taxon>Ascomycota</taxon>
        <taxon>Pezizomycotina</taxon>
        <taxon>Dothideomycetes</taxon>
        <taxon>Pleosporomycetidae</taxon>
        <taxon>Pleosporales</taxon>
        <taxon>Sporormiaceae</taxon>
        <taxon>Westerdykella</taxon>
    </lineage>
</organism>
<feature type="transmembrane region" description="Helical" evidence="9">
    <location>
        <begin position="147"/>
        <end position="169"/>
    </location>
</feature>
<feature type="transmembrane region" description="Helical" evidence="9">
    <location>
        <begin position="496"/>
        <end position="515"/>
    </location>
</feature>
<dbReference type="Gene3D" id="1.20.1250.20">
    <property type="entry name" value="MFS general substrate transporter like domains"/>
    <property type="match status" value="1"/>
</dbReference>
<name>A0A6A6JWD6_WESOR</name>
<dbReference type="RefSeq" id="XP_033656918.1">
    <property type="nucleotide sequence ID" value="XM_033793453.1"/>
</dbReference>
<dbReference type="FunFam" id="1.20.1250.20:FF:000026">
    <property type="entry name" value="MFS quinate transporter QutD"/>
    <property type="match status" value="1"/>
</dbReference>